<proteinExistence type="predicted"/>
<accession>A0A0E9UT48</accession>
<reference evidence="1" key="2">
    <citation type="journal article" date="2015" name="Fish Shellfish Immunol.">
        <title>Early steps in the European eel (Anguilla anguilla)-Vibrio vulnificus interaction in the gills: Role of the RtxA13 toxin.</title>
        <authorList>
            <person name="Callol A."/>
            <person name="Pajuelo D."/>
            <person name="Ebbesson L."/>
            <person name="Teles M."/>
            <person name="MacKenzie S."/>
            <person name="Amaro C."/>
        </authorList>
    </citation>
    <scope>NUCLEOTIDE SEQUENCE</scope>
</reference>
<evidence type="ECO:0000313" key="1">
    <source>
        <dbReference type="EMBL" id="JAH69044.1"/>
    </source>
</evidence>
<sequence>MRRIFVSNKITSPGNLRHISTFVFLAAAALVV</sequence>
<reference evidence="1" key="1">
    <citation type="submission" date="2014-11" db="EMBL/GenBank/DDBJ databases">
        <authorList>
            <person name="Amaro Gonzalez C."/>
        </authorList>
    </citation>
    <scope>NUCLEOTIDE SEQUENCE</scope>
</reference>
<dbReference type="AlphaFoldDB" id="A0A0E9UT48"/>
<name>A0A0E9UT48_ANGAN</name>
<protein>
    <submittedName>
        <fullName evidence="1">Uncharacterized protein</fullName>
    </submittedName>
</protein>
<dbReference type="EMBL" id="GBXM01039533">
    <property type="protein sequence ID" value="JAH69044.1"/>
    <property type="molecule type" value="Transcribed_RNA"/>
</dbReference>
<organism evidence="1">
    <name type="scientific">Anguilla anguilla</name>
    <name type="common">European freshwater eel</name>
    <name type="synonym">Muraena anguilla</name>
    <dbReference type="NCBI Taxonomy" id="7936"/>
    <lineage>
        <taxon>Eukaryota</taxon>
        <taxon>Metazoa</taxon>
        <taxon>Chordata</taxon>
        <taxon>Craniata</taxon>
        <taxon>Vertebrata</taxon>
        <taxon>Euteleostomi</taxon>
        <taxon>Actinopterygii</taxon>
        <taxon>Neopterygii</taxon>
        <taxon>Teleostei</taxon>
        <taxon>Anguilliformes</taxon>
        <taxon>Anguillidae</taxon>
        <taxon>Anguilla</taxon>
    </lineage>
</organism>